<feature type="binding site" evidence="6">
    <location>
        <position position="138"/>
    </location>
    <ligand>
        <name>Fe cation</name>
        <dbReference type="ChEBI" id="CHEBI:24875"/>
    </ligand>
</feature>
<dbReference type="Proteomes" id="UP000004956">
    <property type="component" value="Unassembled WGS sequence"/>
</dbReference>
<reference evidence="7 8" key="1">
    <citation type="submission" date="2011-11" db="EMBL/GenBank/DDBJ databases">
        <authorList>
            <person name="Weinstock G."/>
            <person name="Sodergren E."/>
            <person name="Clifton S."/>
            <person name="Fulton L."/>
            <person name="Fulton B."/>
            <person name="Courtney L."/>
            <person name="Fronick C."/>
            <person name="Harrison M."/>
            <person name="Strong C."/>
            <person name="Farmer C."/>
            <person name="Delahaunty K."/>
            <person name="Markovic C."/>
            <person name="Hall O."/>
            <person name="Minx P."/>
            <person name="Tomlinson C."/>
            <person name="Mitreva M."/>
            <person name="Hou S."/>
            <person name="Chen J."/>
            <person name="Wollam A."/>
            <person name="Pepin K.H."/>
            <person name="Johnson M."/>
            <person name="Bhonagiri V."/>
            <person name="Zhang X."/>
            <person name="Suruliraj S."/>
            <person name="Warren W."/>
            <person name="Chinwalla A."/>
            <person name="Mardis E.R."/>
            <person name="Wilson R.K."/>
        </authorList>
    </citation>
    <scope>NUCLEOTIDE SEQUENCE [LARGE SCALE GENOMIC DNA]</scope>
    <source>
        <strain evidence="7 8">YIT 11816</strain>
    </source>
</reference>
<dbReference type="PATRIC" id="fig|762967.3.peg.1761"/>
<evidence type="ECO:0000256" key="4">
    <source>
        <dbReference type="ARBA" id="ARBA00022917"/>
    </source>
</evidence>
<dbReference type="HAMAP" id="MF_00163">
    <property type="entry name" value="Pep_deformylase"/>
    <property type="match status" value="1"/>
</dbReference>
<dbReference type="PRINTS" id="PR01576">
    <property type="entry name" value="PDEFORMYLASE"/>
</dbReference>
<dbReference type="GO" id="GO:0006412">
    <property type="term" value="P:translation"/>
    <property type="evidence" value="ECO:0007669"/>
    <property type="project" value="UniProtKB-UniRule"/>
</dbReference>
<keyword evidence="3 6" id="KW-0378">Hydrolase</keyword>
<dbReference type="Gene3D" id="3.90.45.10">
    <property type="entry name" value="Peptide deformylase"/>
    <property type="match status" value="1"/>
</dbReference>
<dbReference type="InterPro" id="IPR036821">
    <property type="entry name" value="Peptide_deformylase_sf"/>
</dbReference>
<feature type="binding site" evidence="6">
    <location>
        <position position="134"/>
    </location>
    <ligand>
        <name>Fe cation</name>
        <dbReference type="ChEBI" id="CHEBI:24875"/>
    </ligand>
</feature>
<evidence type="ECO:0000256" key="5">
    <source>
        <dbReference type="ARBA" id="ARBA00023004"/>
    </source>
</evidence>
<comment type="similarity">
    <text evidence="1 6">Belongs to the polypeptide deformylase family.</text>
</comment>
<dbReference type="GO" id="GO:0042586">
    <property type="term" value="F:peptide deformylase activity"/>
    <property type="evidence" value="ECO:0007669"/>
    <property type="project" value="UniProtKB-UniRule"/>
</dbReference>
<dbReference type="FunFam" id="3.90.45.10:FF:000005">
    <property type="entry name" value="Peptide deformylase"/>
    <property type="match status" value="1"/>
</dbReference>
<evidence type="ECO:0000256" key="6">
    <source>
        <dbReference type="HAMAP-Rule" id="MF_00163"/>
    </source>
</evidence>
<feature type="binding site" evidence="6">
    <location>
        <position position="92"/>
    </location>
    <ligand>
        <name>Fe cation</name>
        <dbReference type="ChEBI" id="CHEBI:24875"/>
    </ligand>
</feature>
<gene>
    <name evidence="6" type="primary">def</name>
    <name evidence="7" type="ORF">HMPREF9440_02238</name>
</gene>
<organism evidence="7 8">
    <name type="scientific">Sutterella parvirubra YIT 11816</name>
    <dbReference type="NCBI Taxonomy" id="762967"/>
    <lineage>
        <taxon>Bacteria</taxon>
        <taxon>Pseudomonadati</taxon>
        <taxon>Pseudomonadota</taxon>
        <taxon>Betaproteobacteria</taxon>
        <taxon>Burkholderiales</taxon>
        <taxon>Sutterellaceae</taxon>
        <taxon>Sutterella</taxon>
    </lineage>
</organism>
<comment type="caution">
    <text evidence="7">The sequence shown here is derived from an EMBL/GenBank/DDBJ whole genome shotgun (WGS) entry which is preliminary data.</text>
</comment>
<evidence type="ECO:0000313" key="8">
    <source>
        <dbReference type="Proteomes" id="UP000004956"/>
    </source>
</evidence>
<protein>
    <recommendedName>
        <fullName evidence="6">Peptide deformylase</fullName>
        <shortName evidence="6">PDF</shortName>
        <ecNumber evidence="6">3.5.1.88</ecNumber>
    </recommendedName>
    <alternativeName>
        <fullName evidence="6">Polypeptide deformylase</fullName>
    </alternativeName>
</protein>
<keyword evidence="4 6" id="KW-0648">Protein biosynthesis</keyword>
<sequence length="177" mass="19825">MALLPILQYPHPALAARAEPITAFDEELRRLAADMAETMYAAPGVGLAANQVGVLRRIVVVDVTEDKSGLMTLINPEVVEASEELRDCEEGCLSLKGLYEHVKRPDRVRVRAQNLDGETFEFEATGLLATCVQHEIDHLEGVVFIDHLSRLKKDRAAQKLRKLRLNDKKKAEEEAKR</sequence>
<feature type="active site" evidence="6">
    <location>
        <position position="135"/>
    </location>
</feature>
<proteinExistence type="inferred from homology"/>
<comment type="cofactor">
    <cofactor evidence="6">
        <name>Fe(2+)</name>
        <dbReference type="ChEBI" id="CHEBI:29033"/>
    </cofactor>
    <text evidence="6">Binds 1 Fe(2+) ion.</text>
</comment>
<evidence type="ECO:0000256" key="3">
    <source>
        <dbReference type="ARBA" id="ARBA00022801"/>
    </source>
</evidence>
<dbReference type="NCBIfam" id="NF001159">
    <property type="entry name" value="PRK00150.1-3"/>
    <property type="match status" value="1"/>
</dbReference>
<dbReference type="GO" id="GO:0046872">
    <property type="term" value="F:metal ion binding"/>
    <property type="evidence" value="ECO:0007669"/>
    <property type="project" value="UniProtKB-KW"/>
</dbReference>
<dbReference type="RefSeq" id="WP_008543522.1">
    <property type="nucleotide sequence ID" value="NZ_JH605011.1"/>
</dbReference>
<dbReference type="AlphaFoldDB" id="H3KHJ4"/>
<comment type="catalytic activity">
    <reaction evidence="6">
        <text>N-terminal N-formyl-L-methionyl-[peptide] + H2O = N-terminal L-methionyl-[peptide] + formate</text>
        <dbReference type="Rhea" id="RHEA:24420"/>
        <dbReference type="Rhea" id="RHEA-COMP:10639"/>
        <dbReference type="Rhea" id="RHEA-COMP:10640"/>
        <dbReference type="ChEBI" id="CHEBI:15377"/>
        <dbReference type="ChEBI" id="CHEBI:15740"/>
        <dbReference type="ChEBI" id="CHEBI:49298"/>
        <dbReference type="ChEBI" id="CHEBI:64731"/>
        <dbReference type="EC" id="3.5.1.88"/>
    </reaction>
</comment>
<dbReference type="OrthoDB" id="9804313at2"/>
<evidence type="ECO:0000313" key="7">
    <source>
        <dbReference type="EMBL" id="EHY30408.1"/>
    </source>
</evidence>
<accession>H3KHJ4</accession>
<dbReference type="Pfam" id="PF01327">
    <property type="entry name" value="Pep_deformylase"/>
    <property type="match status" value="1"/>
</dbReference>
<dbReference type="EMBL" id="AFBQ01000340">
    <property type="protein sequence ID" value="EHY30408.1"/>
    <property type="molecule type" value="Genomic_DNA"/>
</dbReference>
<dbReference type="NCBIfam" id="TIGR00079">
    <property type="entry name" value="pept_deformyl"/>
    <property type="match status" value="1"/>
</dbReference>
<keyword evidence="8" id="KW-1185">Reference proteome</keyword>
<evidence type="ECO:0000256" key="1">
    <source>
        <dbReference type="ARBA" id="ARBA00010759"/>
    </source>
</evidence>
<dbReference type="InterPro" id="IPR023635">
    <property type="entry name" value="Peptide_deformylase"/>
</dbReference>
<dbReference type="PANTHER" id="PTHR10458:SF22">
    <property type="entry name" value="PEPTIDE DEFORMYLASE"/>
    <property type="match status" value="1"/>
</dbReference>
<comment type="function">
    <text evidence="6">Removes the formyl group from the N-terminal Met of newly synthesized proteins. Requires at least a dipeptide for an efficient rate of reaction. N-terminal L-methionine is a prerequisite for activity but the enzyme has broad specificity at other positions.</text>
</comment>
<keyword evidence="5 6" id="KW-0408">Iron</keyword>
<dbReference type="PIRSF" id="PIRSF004749">
    <property type="entry name" value="Pep_def"/>
    <property type="match status" value="1"/>
</dbReference>
<dbReference type="CDD" id="cd00487">
    <property type="entry name" value="Pep_deformylase"/>
    <property type="match status" value="1"/>
</dbReference>
<dbReference type="EC" id="3.5.1.88" evidence="6"/>
<evidence type="ECO:0000256" key="2">
    <source>
        <dbReference type="ARBA" id="ARBA00022723"/>
    </source>
</evidence>
<keyword evidence="2 6" id="KW-0479">Metal-binding</keyword>
<dbReference type="PANTHER" id="PTHR10458">
    <property type="entry name" value="PEPTIDE DEFORMYLASE"/>
    <property type="match status" value="1"/>
</dbReference>
<name>H3KHJ4_9BURK</name>
<dbReference type="HOGENOM" id="CLU_061901_2_0_4"/>
<dbReference type="STRING" id="762967.HMPREF9440_02238"/>
<dbReference type="SUPFAM" id="SSF56420">
    <property type="entry name" value="Peptide deformylase"/>
    <property type="match status" value="1"/>
</dbReference>